<dbReference type="Pfam" id="PF06170">
    <property type="entry name" value="DUF983"/>
    <property type="match status" value="1"/>
</dbReference>
<evidence type="ECO:0000313" key="3">
    <source>
        <dbReference type="Proteomes" id="UP000580654"/>
    </source>
</evidence>
<evidence type="ECO:0000313" key="2">
    <source>
        <dbReference type="EMBL" id="MBB5695198.1"/>
    </source>
</evidence>
<keyword evidence="3" id="KW-1185">Reference proteome</keyword>
<protein>
    <submittedName>
        <fullName evidence="2">Uncharacterized protein (DUF983 family)</fullName>
    </submittedName>
</protein>
<feature type="transmembrane region" description="Helical" evidence="1">
    <location>
        <begin position="59"/>
        <end position="77"/>
    </location>
</feature>
<keyword evidence="1" id="KW-1133">Transmembrane helix</keyword>
<proteinExistence type="predicted"/>
<dbReference type="EMBL" id="JACIJD010000015">
    <property type="protein sequence ID" value="MBB5695198.1"/>
    <property type="molecule type" value="Genomic_DNA"/>
</dbReference>
<dbReference type="InterPro" id="IPR009325">
    <property type="entry name" value="DUF983"/>
</dbReference>
<keyword evidence="1" id="KW-0812">Transmembrane</keyword>
<sequence>MNQDMPRLAEGRSSFSLGMRGLCPHCGQGHLFAGFLQLRTRCEACGLDFGYADPADGPAFFVMSTVAVPVTIFAGWLELRYEPAFWVHLLTTLPLLILGSLALLRPFKGWLVCSQFIHKAEEGRPVLRARP</sequence>
<accession>A0A840Y266</accession>
<organism evidence="2 3">
    <name type="scientific">Muricoccus pecuniae</name>
    <dbReference type="NCBI Taxonomy" id="693023"/>
    <lineage>
        <taxon>Bacteria</taxon>
        <taxon>Pseudomonadati</taxon>
        <taxon>Pseudomonadota</taxon>
        <taxon>Alphaproteobacteria</taxon>
        <taxon>Acetobacterales</taxon>
        <taxon>Roseomonadaceae</taxon>
        <taxon>Muricoccus</taxon>
    </lineage>
</organism>
<dbReference type="AlphaFoldDB" id="A0A840Y266"/>
<name>A0A840Y266_9PROT</name>
<reference evidence="2 3" key="1">
    <citation type="submission" date="2020-08" db="EMBL/GenBank/DDBJ databases">
        <title>Genomic Encyclopedia of Type Strains, Phase IV (KMG-IV): sequencing the most valuable type-strain genomes for metagenomic binning, comparative biology and taxonomic classification.</title>
        <authorList>
            <person name="Goeker M."/>
        </authorList>
    </citation>
    <scope>NUCLEOTIDE SEQUENCE [LARGE SCALE GENOMIC DNA]</scope>
    <source>
        <strain evidence="2 3">DSM 25622</strain>
    </source>
</reference>
<gene>
    <name evidence="2" type="ORF">FHS87_003253</name>
</gene>
<feature type="transmembrane region" description="Helical" evidence="1">
    <location>
        <begin position="83"/>
        <end position="104"/>
    </location>
</feature>
<comment type="caution">
    <text evidence="2">The sequence shown here is derived from an EMBL/GenBank/DDBJ whole genome shotgun (WGS) entry which is preliminary data.</text>
</comment>
<evidence type="ECO:0000256" key="1">
    <source>
        <dbReference type="SAM" id="Phobius"/>
    </source>
</evidence>
<dbReference type="Proteomes" id="UP000580654">
    <property type="component" value="Unassembled WGS sequence"/>
</dbReference>
<keyword evidence="1" id="KW-0472">Membrane</keyword>
<dbReference type="RefSeq" id="WP_246418455.1">
    <property type="nucleotide sequence ID" value="NZ_JACIJD010000015.1"/>
</dbReference>